<dbReference type="EMBL" id="LSSN01005865">
    <property type="protein sequence ID" value="OMJ08174.1"/>
    <property type="molecule type" value="Genomic_DNA"/>
</dbReference>
<organism evidence="2 5">
    <name type="scientific">Smittium culicis</name>
    <dbReference type="NCBI Taxonomy" id="133412"/>
    <lineage>
        <taxon>Eukaryota</taxon>
        <taxon>Fungi</taxon>
        <taxon>Fungi incertae sedis</taxon>
        <taxon>Zoopagomycota</taxon>
        <taxon>Kickxellomycotina</taxon>
        <taxon>Harpellomycetes</taxon>
        <taxon>Harpellales</taxon>
        <taxon>Legeriomycetaceae</taxon>
        <taxon>Smittium</taxon>
    </lineage>
</organism>
<evidence type="ECO:0000313" key="5">
    <source>
        <dbReference type="Proteomes" id="UP000187283"/>
    </source>
</evidence>
<evidence type="ECO:0000313" key="4">
    <source>
        <dbReference type="EMBL" id="OMJ18175.1"/>
    </source>
</evidence>
<dbReference type="AlphaFoldDB" id="A0A1R1X0M8"/>
<comment type="caution">
    <text evidence="2">The sequence shown here is derived from an EMBL/GenBank/DDBJ whole genome shotgun (WGS) entry which is preliminary data.</text>
</comment>
<sequence length="98" mass="11019">MDRGFYPSMISHFCYVHSTPSNHNLNELDQQPVSSSVSSNSSFSSLENSSLIGFSNSSQNQFNNLKRKSFDSGIQNQNSISLNLDSNIPYKKSKNLFF</sequence>
<gene>
    <name evidence="2" type="ORF">AYI70_g11718</name>
    <name evidence="4" type="ORF">AYI70_g5513</name>
    <name evidence="3" type="ORF">AYI70_g7164</name>
</gene>
<accession>A0A1R1X0M8</accession>
<evidence type="ECO:0000256" key="1">
    <source>
        <dbReference type="SAM" id="MobiDB-lite"/>
    </source>
</evidence>
<evidence type="ECO:0000313" key="2">
    <source>
        <dbReference type="EMBL" id="OMJ08174.1"/>
    </source>
</evidence>
<proteinExistence type="predicted"/>
<dbReference type="EMBL" id="LSSN01002621">
    <property type="protein sequence ID" value="OMJ15600.1"/>
    <property type="molecule type" value="Genomic_DNA"/>
</dbReference>
<dbReference type="EMBL" id="LSSN01001820">
    <property type="protein sequence ID" value="OMJ18175.1"/>
    <property type="molecule type" value="Genomic_DNA"/>
</dbReference>
<name>A0A1R1X0M8_9FUNG</name>
<dbReference type="OrthoDB" id="5637205at2759"/>
<dbReference type="Proteomes" id="UP000187283">
    <property type="component" value="Unassembled WGS sequence"/>
</dbReference>
<keyword evidence="5" id="KW-1185">Reference proteome</keyword>
<protein>
    <submittedName>
        <fullName evidence="2">Uncharacterized protein</fullName>
    </submittedName>
</protein>
<feature type="compositionally biased region" description="Low complexity" evidence="1">
    <location>
        <begin position="33"/>
        <end position="46"/>
    </location>
</feature>
<evidence type="ECO:0000313" key="3">
    <source>
        <dbReference type="EMBL" id="OMJ15600.1"/>
    </source>
</evidence>
<feature type="region of interest" description="Disordered" evidence="1">
    <location>
        <begin position="25"/>
        <end position="46"/>
    </location>
</feature>
<reference evidence="2 5" key="1">
    <citation type="submission" date="2017-01" db="EMBL/GenBank/DDBJ databases">
        <authorList>
            <person name="Mah S.A."/>
            <person name="Swanson W.J."/>
            <person name="Moy G.W."/>
            <person name="Vacquier V.D."/>
        </authorList>
    </citation>
    <scope>NUCLEOTIDE SEQUENCE [LARGE SCALE GENOMIC DNA]</scope>
    <source>
        <strain evidence="2 5">GSMNP</strain>
    </source>
</reference>